<proteinExistence type="predicted"/>
<gene>
    <name evidence="1" type="ORF">GT019_28340</name>
</gene>
<keyword evidence="2" id="KW-1185">Reference proteome</keyword>
<evidence type="ECO:0000313" key="1">
    <source>
        <dbReference type="EMBL" id="NBD27795.1"/>
    </source>
</evidence>
<dbReference type="EMBL" id="JAAAMV010000031">
    <property type="protein sequence ID" value="NBD27795.1"/>
    <property type="molecule type" value="Genomic_DNA"/>
</dbReference>
<comment type="caution">
    <text evidence="1">The sequence shown here is derived from an EMBL/GenBank/DDBJ whole genome shotgun (WGS) entry which is preliminary data.</text>
</comment>
<sequence>MTVVASSLGGVRPNEVAYRRPSDPPMISEAALVWKEDKRLPLLQDLCRIAREAIPQDESGDQLQ</sequence>
<dbReference type="Proteomes" id="UP000665561">
    <property type="component" value="Unassembled WGS sequence"/>
</dbReference>
<name>A0ABW9XYL2_9BACL</name>
<evidence type="ECO:0000313" key="2">
    <source>
        <dbReference type="Proteomes" id="UP000665561"/>
    </source>
</evidence>
<protein>
    <recommendedName>
        <fullName evidence="3">LysR substrate-binding domain-containing protein</fullName>
    </recommendedName>
</protein>
<evidence type="ECO:0008006" key="3">
    <source>
        <dbReference type="Google" id="ProtNLM"/>
    </source>
</evidence>
<accession>A0ABW9XYL2</accession>
<reference evidence="1 2" key="1">
    <citation type="submission" date="2020-01" db="EMBL/GenBank/DDBJ databases">
        <title>Paenibacillus soybeanensis sp. nov. isolated from the nodules of soybean (Glycine max(L.) Merr).</title>
        <authorList>
            <person name="Wang H."/>
        </authorList>
    </citation>
    <scope>NUCLEOTIDE SEQUENCE [LARGE SCALE GENOMIC DNA]</scope>
    <source>
        <strain evidence="1 2">T1</strain>
    </source>
</reference>
<organism evidence="1 2">
    <name type="scientific">Paenibacillus glycinis</name>
    <dbReference type="NCBI Taxonomy" id="2697035"/>
    <lineage>
        <taxon>Bacteria</taxon>
        <taxon>Bacillati</taxon>
        <taxon>Bacillota</taxon>
        <taxon>Bacilli</taxon>
        <taxon>Bacillales</taxon>
        <taxon>Paenibacillaceae</taxon>
        <taxon>Paenibacillus</taxon>
    </lineage>
</organism>